<accession>A0AAN9JNZ4</accession>
<keyword evidence="2" id="KW-1185">Reference proteome</keyword>
<comment type="caution">
    <text evidence="1">The sequence shown here is derived from an EMBL/GenBank/DDBJ whole genome shotgun (WGS) entry which is preliminary data.</text>
</comment>
<evidence type="ECO:0000313" key="1">
    <source>
        <dbReference type="EMBL" id="KAK7302775.1"/>
    </source>
</evidence>
<name>A0AAN9JNZ4_CLITE</name>
<evidence type="ECO:0000313" key="2">
    <source>
        <dbReference type="Proteomes" id="UP001359559"/>
    </source>
</evidence>
<reference evidence="1 2" key="1">
    <citation type="submission" date="2024-01" db="EMBL/GenBank/DDBJ databases">
        <title>The genomes of 5 underutilized Papilionoideae crops provide insights into root nodulation and disease resistance.</title>
        <authorList>
            <person name="Yuan L."/>
        </authorList>
    </citation>
    <scope>NUCLEOTIDE SEQUENCE [LARGE SCALE GENOMIC DNA]</scope>
    <source>
        <strain evidence="1">LY-2023</strain>
        <tissue evidence="1">Leaf</tissue>
    </source>
</reference>
<gene>
    <name evidence="1" type="ORF">RJT34_13671</name>
</gene>
<dbReference type="EMBL" id="JAYKXN010000003">
    <property type="protein sequence ID" value="KAK7302775.1"/>
    <property type="molecule type" value="Genomic_DNA"/>
</dbReference>
<sequence>MGDPNQYVSLCLLHLCYFLKKHWMHDSNLIRKRQHFVQRSKERERNALCIRFLSSYLSHHTLYSFYKIPNFYSQISSEP</sequence>
<dbReference type="AlphaFoldDB" id="A0AAN9JNZ4"/>
<protein>
    <submittedName>
        <fullName evidence="1">Uncharacterized protein</fullName>
    </submittedName>
</protein>
<dbReference type="Proteomes" id="UP001359559">
    <property type="component" value="Unassembled WGS sequence"/>
</dbReference>
<proteinExistence type="predicted"/>
<organism evidence="1 2">
    <name type="scientific">Clitoria ternatea</name>
    <name type="common">Butterfly pea</name>
    <dbReference type="NCBI Taxonomy" id="43366"/>
    <lineage>
        <taxon>Eukaryota</taxon>
        <taxon>Viridiplantae</taxon>
        <taxon>Streptophyta</taxon>
        <taxon>Embryophyta</taxon>
        <taxon>Tracheophyta</taxon>
        <taxon>Spermatophyta</taxon>
        <taxon>Magnoliopsida</taxon>
        <taxon>eudicotyledons</taxon>
        <taxon>Gunneridae</taxon>
        <taxon>Pentapetalae</taxon>
        <taxon>rosids</taxon>
        <taxon>fabids</taxon>
        <taxon>Fabales</taxon>
        <taxon>Fabaceae</taxon>
        <taxon>Papilionoideae</taxon>
        <taxon>50 kb inversion clade</taxon>
        <taxon>NPAAA clade</taxon>
        <taxon>indigoferoid/millettioid clade</taxon>
        <taxon>Phaseoleae</taxon>
        <taxon>Clitoria</taxon>
    </lineage>
</organism>